<reference evidence="2 3" key="1">
    <citation type="submission" date="2019-07" db="EMBL/GenBank/DDBJ databases">
        <title>Finished genome of Venturia effusa.</title>
        <authorList>
            <person name="Young C.A."/>
            <person name="Cox M.P."/>
            <person name="Ganley A.R.D."/>
            <person name="David W.J."/>
        </authorList>
    </citation>
    <scope>NUCLEOTIDE SEQUENCE [LARGE SCALE GENOMIC DNA]</scope>
    <source>
        <strain evidence="3">albino</strain>
    </source>
</reference>
<sequence length="152" mass="16515">MHITSYLATLLTLAPTTLCGKKRCAHAAFVYAIKCDRSNFRCSAGDSDLKPSDRKDLDSAKATWEKWAKLEGTGGVCGGACGIPYKTTPYGFSGYTYAIDCIAARMHKILPEPGLPAQAGAIEMIYQFHPCEVYCTIGGKHNRTCNFVFGDC</sequence>
<gene>
    <name evidence="2" type="ORF">FKW77_010538</name>
</gene>
<feature type="chain" id="PRO_5021858273" evidence="1">
    <location>
        <begin position="20"/>
        <end position="152"/>
    </location>
</feature>
<keyword evidence="1" id="KW-0732">Signal</keyword>
<evidence type="ECO:0000256" key="1">
    <source>
        <dbReference type="SAM" id="SignalP"/>
    </source>
</evidence>
<dbReference type="Proteomes" id="UP000316270">
    <property type="component" value="Chromosome 1"/>
</dbReference>
<organism evidence="2 3">
    <name type="scientific">Venturia effusa</name>
    <dbReference type="NCBI Taxonomy" id="50376"/>
    <lineage>
        <taxon>Eukaryota</taxon>
        <taxon>Fungi</taxon>
        <taxon>Dikarya</taxon>
        <taxon>Ascomycota</taxon>
        <taxon>Pezizomycotina</taxon>
        <taxon>Dothideomycetes</taxon>
        <taxon>Pleosporomycetidae</taxon>
        <taxon>Venturiales</taxon>
        <taxon>Venturiaceae</taxon>
        <taxon>Venturia</taxon>
    </lineage>
</organism>
<evidence type="ECO:0000313" key="2">
    <source>
        <dbReference type="EMBL" id="QDS68197.1"/>
    </source>
</evidence>
<protein>
    <submittedName>
        <fullName evidence="2">Uncharacterized protein</fullName>
    </submittedName>
</protein>
<accession>A0A517KXT7</accession>
<dbReference type="EMBL" id="CP042185">
    <property type="protein sequence ID" value="QDS68197.1"/>
    <property type="molecule type" value="Genomic_DNA"/>
</dbReference>
<feature type="signal peptide" evidence="1">
    <location>
        <begin position="1"/>
        <end position="19"/>
    </location>
</feature>
<dbReference type="AlphaFoldDB" id="A0A517KXT7"/>
<proteinExistence type="predicted"/>
<name>A0A517KXT7_9PEZI</name>
<keyword evidence="3" id="KW-1185">Reference proteome</keyword>
<evidence type="ECO:0000313" key="3">
    <source>
        <dbReference type="Proteomes" id="UP000316270"/>
    </source>
</evidence>